<proteinExistence type="predicted"/>
<sequence length="351" mass="38343">MDMWGLNLKAGESCLAPRHAPPAAWAPLAAGEVGSLAKGPGRWRWQPARWPKLAVSASGRKSKNDGDEPKDRASSSGKGDEFVPSGDDSNGINQNHGEPQSDETMYVPSNLSYWRDVRASFVIPKLGQTVDANNLPQTGLDGPAHCLPRKWAHSIPMPESGCVLVATEELDGNGTFERTVILLFRLGSRDAYDGPFGVILNRPLYTKMKHVNPSFRNQATPFSDCSLFFGGPVDMSIFLMKSTDGRPVKGFEEVSPGVCFGFRTDLEKASVLLKNGAVKPEDLKFYVGYSAWDYDQLLSEIDQGYWHVTSCSSGLISDALTTDSSCLWTEILQLMGGQYAELSQKPKEEGS</sequence>
<accession>A0A8J5RR65</accession>
<dbReference type="Proteomes" id="UP000729402">
    <property type="component" value="Unassembled WGS sequence"/>
</dbReference>
<organism evidence="2 3">
    <name type="scientific">Zizania palustris</name>
    <name type="common">Northern wild rice</name>
    <dbReference type="NCBI Taxonomy" id="103762"/>
    <lineage>
        <taxon>Eukaryota</taxon>
        <taxon>Viridiplantae</taxon>
        <taxon>Streptophyta</taxon>
        <taxon>Embryophyta</taxon>
        <taxon>Tracheophyta</taxon>
        <taxon>Spermatophyta</taxon>
        <taxon>Magnoliopsida</taxon>
        <taxon>Liliopsida</taxon>
        <taxon>Poales</taxon>
        <taxon>Poaceae</taxon>
        <taxon>BOP clade</taxon>
        <taxon>Oryzoideae</taxon>
        <taxon>Oryzeae</taxon>
        <taxon>Zizaniinae</taxon>
        <taxon>Zizania</taxon>
    </lineage>
</organism>
<keyword evidence="3" id="KW-1185">Reference proteome</keyword>
<dbReference type="OrthoDB" id="272750at2759"/>
<name>A0A8J5RR65_ZIZPA</name>
<protein>
    <submittedName>
        <fullName evidence="2">Uncharacterized protein</fullName>
    </submittedName>
</protein>
<evidence type="ECO:0000256" key="1">
    <source>
        <dbReference type="SAM" id="MobiDB-lite"/>
    </source>
</evidence>
<evidence type="ECO:0000313" key="2">
    <source>
        <dbReference type="EMBL" id="KAG8054447.1"/>
    </source>
</evidence>
<dbReference type="Pfam" id="PF02622">
    <property type="entry name" value="DUF179"/>
    <property type="match status" value="1"/>
</dbReference>
<gene>
    <name evidence="2" type="ORF">GUJ93_ZPchr0001g29610</name>
</gene>
<dbReference type="PANTHER" id="PTHR31984">
    <property type="entry name" value="TRANSPORTER, PUTATIVE (DUF179)-RELATED"/>
    <property type="match status" value="1"/>
</dbReference>
<reference evidence="2" key="1">
    <citation type="journal article" date="2021" name="bioRxiv">
        <title>Whole Genome Assembly and Annotation of Northern Wild Rice, Zizania palustris L., Supports a Whole Genome Duplication in the Zizania Genus.</title>
        <authorList>
            <person name="Haas M."/>
            <person name="Kono T."/>
            <person name="Macchietto M."/>
            <person name="Millas R."/>
            <person name="McGilp L."/>
            <person name="Shao M."/>
            <person name="Duquette J."/>
            <person name="Hirsch C.N."/>
            <person name="Kimball J."/>
        </authorList>
    </citation>
    <scope>NUCLEOTIDE SEQUENCE</scope>
    <source>
        <tissue evidence="2">Fresh leaf tissue</tissue>
    </source>
</reference>
<reference evidence="2" key="2">
    <citation type="submission" date="2021-02" db="EMBL/GenBank/DDBJ databases">
        <authorList>
            <person name="Kimball J.A."/>
            <person name="Haas M.W."/>
            <person name="Macchietto M."/>
            <person name="Kono T."/>
            <person name="Duquette J."/>
            <person name="Shao M."/>
        </authorList>
    </citation>
    <scope>NUCLEOTIDE SEQUENCE</scope>
    <source>
        <tissue evidence="2">Fresh leaf tissue</tissue>
    </source>
</reference>
<dbReference type="InterPro" id="IPR003774">
    <property type="entry name" value="AlgH-like"/>
</dbReference>
<comment type="caution">
    <text evidence="2">The sequence shown here is derived from an EMBL/GenBank/DDBJ whole genome shotgun (WGS) entry which is preliminary data.</text>
</comment>
<dbReference type="PANTHER" id="PTHR31984:SF13">
    <property type="entry name" value="OS01G0886000 PROTEIN"/>
    <property type="match status" value="1"/>
</dbReference>
<dbReference type="AlphaFoldDB" id="A0A8J5RR65"/>
<feature type="compositionally biased region" description="Polar residues" evidence="1">
    <location>
        <begin position="87"/>
        <end position="98"/>
    </location>
</feature>
<feature type="compositionally biased region" description="Basic and acidic residues" evidence="1">
    <location>
        <begin position="62"/>
        <end position="81"/>
    </location>
</feature>
<evidence type="ECO:0000313" key="3">
    <source>
        <dbReference type="Proteomes" id="UP000729402"/>
    </source>
</evidence>
<feature type="region of interest" description="Disordered" evidence="1">
    <location>
        <begin position="36"/>
        <end position="105"/>
    </location>
</feature>
<dbReference type="EMBL" id="JAAALK010000288">
    <property type="protein sequence ID" value="KAG8054447.1"/>
    <property type="molecule type" value="Genomic_DNA"/>
</dbReference>